<comment type="similarity">
    <text evidence="1">Belongs to the DltD family.</text>
</comment>
<comment type="pathway">
    <text evidence="1">Cell wall biogenesis; lipoteichoic acid biosynthesis.</text>
</comment>
<dbReference type="InterPro" id="IPR023896">
    <property type="entry name" value="LTA_DltD"/>
</dbReference>
<dbReference type="NCBIfam" id="TIGR04092">
    <property type="entry name" value="LTA_DltD"/>
    <property type="match status" value="1"/>
</dbReference>
<dbReference type="GO" id="GO:0005886">
    <property type="term" value="C:plasma membrane"/>
    <property type="evidence" value="ECO:0007669"/>
    <property type="project" value="UniProtKB-UniRule"/>
</dbReference>
<dbReference type="AlphaFoldDB" id="A0A4U9XSL1"/>
<dbReference type="InterPro" id="IPR006998">
    <property type="entry name" value="DltD"/>
</dbReference>
<proteinExistence type="inferred from homology"/>
<evidence type="ECO:0000256" key="1">
    <source>
        <dbReference type="PIRNR" id="PIRNR021438"/>
    </source>
</evidence>
<protein>
    <recommendedName>
        <fullName evidence="1">Protein DltD</fullName>
    </recommendedName>
</protein>
<gene>
    <name evidence="2" type="primary">dltD</name>
    <name evidence="2" type="ORF">NCTC5386_01489</name>
</gene>
<dbReference type="PANTHER" id="PTHR40039:SF1">
    <property type="entry name" value="PROTEIN DLTD"/>
    <property type="match status" value="1"/>
</dbReference>
<dbReference type="Proteomes" id="UP000394068">
    <property type="component" value="Unassembled WGS sequence"/>
</dbReference>
<name>A0A4U9XSL1_9STRE</name>
<evidence type="ECO:0000313" key="2">
    <source>
        <dbReference type="EMBL" id="VTS16564.1"/>
    </source>
</evidence>
<organism evidence="2 3">
    <name type="scientific">Streptococcus pseudoporcinus</name>
    <dbReference type="NCBI Taxonomy" id="361101"/>
    <lineage>
        <taxon>Bacteria</taxon>
        <taxon>Bacillati</taxon>
        <taxon>Bacillota</taxon>
        <taxon>Bacilli</taxon>
        <taxon>Lactobacillales</taxon>
        <taxon>Streptococcaceae</taxon>
        <taxon>Streptococcus</taxon>
    </lineage>
</organism>
<dbReference type="EMBL" id="CABEHT010000001">
    <property type="protein sequence ID" value="VTS16564.1"/>
    <property type="molecule type" value="Genomic_DNA"/>
</dbReference>
<dbReference type="RefSeq" id="WP_077323170.1">
    <property type="nucleotide sequence ID" value="NZ_CABEHT010000001.1"/>
</dbReference>
<reference evidence="2 3" key="1">
    <citation type="submission" date="2019-05" db="EMBL/GenBank/DDBJ databases">
        <authorList>
            <consortium name="Pathogen Informatics"/>
        </authorList>
    </citation>
    <scope>NUCLEOTIDE SEQUENCE [LARGE SCALE GENOMIC DNA]</scope>
    <source>
        <strain evidence="2 3">NCTC5386</strain>
    </source>
</reference>
<dbReference type="GO" id="GO:0070395">
    <property type="term" value="P:lipoteichoic acid biosynthetic process"/>
    <property type="evidence" value="ECO:0007669"/>
    <property type="project" value="UniProtKB-UniRule"/>
</dbReference>
<keyword evidence="1" id="KW-0472">Membrane</keyword>
<sequence length="430" mass="49692">MLKKLAYILGPLVAALMLVLVTIFAFPSSLPHSLMAEKRSAVAITNNSFKNSLVKRQALDDPKHRFVPFFGSSEWSRMDSMHPSIIAEKYQRSYRPYLLGNRGSQSLVHYYGMQQITNNLKNKKAVFVISPQWFTPQGTNSGAVQNYLSKTQIYEFLLHADQDDTVYRFAAKRMLEMNPGVAKAKLLKKISLGQALSFWDNYTLRLQYNISLREESLFSFLAKSDTFDTRIMPRVEGLPKKFSYDHLTELAIKRGEAATNNNAFGIKNSFYSKRIAPDLAKYRSFQRNYVYINSPEYNDFQLVLTEFAKQNTDVLFIIPPVNQLWAKYTGLNQDKYLDAVHKIKYQLNSQGFNQIADFSNKGGEPYFMEDTIHMGWNGWLAVDKVVQPFLEVEKHTNHYKINPYFYSREWAKKPFVASKEDKNTKITNTP</sequence>
<keyword evidence="1" id="KW-1003">Cell membrane</keyword>
<dbReference type="UniPathway" id="UPA00556"/>
<dbReference type="PANTHER" id="PTHR40039">
    <property type="entry name" value="PROTEIN DLTD"/>
    <property type="match status" value="1"/>
</dbReference>
<accession>A0A4U9XSL1</accession>
<dbReference type="Pfam" id="PF04914">
    <property type="entry name" value="DltD"/>
    <property type="match status" value="1"/>
</dbReference>
<dbReference type="PIRSF" id="PIRSF021438">
    <property type="entry name" value="DltD"/>
    <property type="match status" value="1"/>
</dbReference>
<evidence type="ECO:0000313" key="3">
    <source>
        <dbReference type="Proteomes" id="UP000394068"/>
    </source>
</evidence>